<reference evidence="2 3" key="1">
    <citation type="journal article" date="2024" name="Commun. Biol.">
        <title>Comparative genomic analysis of thermophilic fungi reveals convergent evolutionary adaptations and gene losses.</title>
        <authorList>
            <person name="Steindorff A.S."/>
            <person name="Aguilar-Pontes M.V."/>
            <person name="Robinson A.J."/>
            <person name="Andreopoulos B."/>
            <person name="LaButti K."/>
            <person name="Kuo A."/>
            <person name="Mondo S."/>
            <person name="Riley R."/>
            <person name="Otillar R."/>
            <person name="Haridas S."/>
            <person name="Lipzen A."/>
            <person name="Grimwood J."/>
            <person name="Schmutz J."/>
            <person name="Clum A."/>
            <person name="Reid I.D."/>
            <person name="Moisan M.C."/>
            <person name="Butler G."/>
            <person name="Nguyen T.T.M."/>
            <person name="Dewar K."/>
            <person name="Conant G."/>
            <person name="Drula E."/>
            <person name="Henrissat B."/>
            <person name="Hansel C."/>
            <person name="Singer S."/>
            <person name="Hutchinson M.I."/>
            <person name="de Vries R.P."/>
            <person name="Natvig D.O."/>
            <person name="Powell A.J."/>
            <person name="Tsang A."/>
            <person name="Grigoriev I.V."/>
        </authorList>
    </citation>
    <scope>NUCLEOTIDE SEQUENCE [LARGE SCALE GENOMIC DNA]</scope>
    <source>
        <strain evidence="2 3">ATCC 24622</strain>
    </source>
</reference>
<feature type="compositionally biased region" description="Basic and acidic residues" evidence="1">
    <location>
        <begin position="32"/>
        <end position="43"/>
    </location>
</feature>
<feature type="region of interest" description="Disordered" evidence="1">
    <location>
        <begin position="56"/>
        <end position="133"/>
    </location>
</feature>
<proteinExistence type="predicted"/>
<evidence type="ECO:0000313" key="3">
    <source>
        <dbReference type="Proteomes" id="UP001586593"/>
    </source>
</evidence>
<evidence type="ECO:0000256" key="1">
    <source>
        <dbReference type="SAM" id="MobiDB-lite"/>
    </source>
</evidence>
<sequence length="212" mass="23087">MFGAIAGLDAREGGSGVARAVDEKVGQGQGRQRSESKDEERPEVALFVVGVFGAHSGRSSSRQASGSERRVCRDSNGGVSSAPEGGGRRLEGGGRAVRERKKGIRSRERTHPKTASARPHRHREPNRTCTGWESLDGQGGMECRGGRLCWGERERPSPIGRDGETWGARTTARVYIETRFIQGTYLSPHQWTTKVVPSPCPNALHLPKHHSI</sequence>
<protein>
    <submittedName>
        <fullName evidence="2">Uncharacterized protein</fullName>
    </submittedName>
</protein>
<accession>A0ABR3UZL0</accession>
<gene>
    <name evidence="2" type="ORF">VTK73DRAFT_6521</name>
</gene>
<feature type="compositionally biased region" description="Low complexity" evidence="1">
    <location>
        <begin position="56"/>
        <end position="66"/>
    </location>
</feature>
<evidence type="ECO:0000313" key="2">
    <source>
        <dbReference type="EMBL" id="KAL1834982.1"/>
    </source>
</evidence>
<feature type="region of interest" description="Disordered" evidence="1">
    <location>
        <begin position="1"/>
        <end position="43"/>
    </location>
</feature>
<dbReference type="EMBL" id="JAZHXJ010003684">
    <property type="protein sequence ID" value="KAL1834982.1"/>
    <property type="molecule type" value="Genomic_DNA"/>
</dbReference>
<comment type="caution">
    <text evidence="2">The sequence shown here is derived from an EMBL/GenBank/DDBJ whole genome shotgun (WGS) entry which is preliminary data.</text>
</comment>
<organism evidence="2 3">
    <name type="scientific">Phialemonium thermophilum</name>
    <dbReference type="NCBI Taxonomy" id="223376"/>
    <lineage>
        <taxon>Eukaryota</taxon>
        <taxon>Fungi</taxon>
        <taxon>Dikarya</taxon>
        <taxon>Ascomycota</taxon>
        <taxon>Pezizomycotina</taxon>
        <taxon>Sordariomycetes</taxon>
        <taxon>Sordariomycetidae</taxon>
        <taxon>Cephalothecales</taxon>
        <taxon>Cephalothecaceae</taxon>
        <taxon>Phialemonium</taxon>
    </lineage>
</organism>
<dbReference type="Proteomes" id="UP001586593">
    <property type="component" value="Unassembled WGS sequence"/>
</dbReference>
<feature type="compositionally biased region" description="Basic residues" evidence="1">
    <location>
        <begin position="112"/>
        <end position="124"/>
    </location>
</feature>
<keyword evidence="3" id="KW-1185">Reference proteome</keyword>
<name>A0ABR3UZL0_9PEZI</name>